<dbReference type="EMBL" id="VFWZ01000007">
    <property type="protein sequence ID" value="TPN83345.1"/>
    <property type="molecule type" value="Genomic_DNA"/>
</dbReference>
<keyword evidence="2" id="KW-1185">Reference proteome</keyword>
<sequence length="521" mass="57572">MKTFFFKFSIIFSVTLFFSCSSDDDGGTLLLDDPILMVSDLIEIIPENQEVAMVVAQFAVTQENLTTPLIFEILKVSRAGAVTVNNQGQLLVGDATAFDFERRETISGEIQVSSGDLVQTASFTLNLTDEVEDAVPFITRWNLVAGDLTVQLPLYEGLANDPTEYNFLVDWGDGSPEGLVTSFDDPDAQHTYFFEGVQTVTITGILKGFNFGENLTSRNLIVDVAQWGDVQIGNGGGYFAFCENLVGFSATDTPILKEVTNMDEMFRLAVSFTGDLSNWDVSNVTSMSSMFLDAFSFDSDISDWDVSNVTTMGGMFLGAFNFNSDISNWDVSNVTNMASMFSGFLAPTRSMKFNQDISKWDVSNVTSMSGMFAAAVNFNQDLSNWDVSSVTTMRSMFFRARDFNQDLSNWDVSNVTDMTLMFAGSTNISFVPTMFNQDISNWDVSSVMTMEGMFAENRAFNSDISGWDVSNVTNMRIMFENATNFSQNLSNWNTDNVTDCENFANGSGLSAEQIPINGICF</sequence>
<comment type="caution">
    <text evidence="1">The sequence shown here is derived from an EMBL/GenBank/DDBJ whole genome shotgun (WGS) entry which is preliminary data.</text>
</comment>
<dbReference type="Gene3D" id="3.80.10.10">
    <property type="entry name" value="Ribonuclease Inhibitor"/>
    <property type="match status" value="1"/>
</dbReference>
<protein>
    <submittedName>
        <fullName evidence="1">BspA family leucine-rich repeat surface protein</fullName>
    </submittedName>
</protein>
<evidence type="ECO:0000313" key="2">
    <source>
        <dbReference type="Proteomes" id="UP000315540"/>
    </source>
</evidence>
<evidence type="ECO:0000313" key="1">
    <source>
        <dbReference type="EMBL" id="TPN83345.1"/>
    </source>
</evidence>
<organism evidence="1 2">
    <name type="scientific">Aquimarina algicola</name>
    <dbReference type="NCBI Taxonomy" id="2589995"/>
    <lineage>
        <taxon>Bacteria</taxon>
        <taxon>Pseudomonadati</taxon>
        <taxon>Bacteroidota</taxon>
        <taxon>Flavobacteriia</taxon>
        <taxon>Flavobacteriales</taxon>
        <taxon>Flavobacteriaceae</taxon>
        <taxon>Aquimarina</taxon>
    </lineage>
</organism>
<dbReference type="PROSITE" id="PS51257">
    <property type="entry name" value="PROKAR_LIPOPROTEIN"/>
    <property type="match status" value="1"/>
</dbReference>
<gene>
    <name evidence="1" type="ORF">FHK87_19175</name>
</gene>
<name>A0A504J3Y8_9FLAO</name>
<dbReference type="RefSeq" id="WP_140595398.1">
    <property type="nucleotide sequence ID" value="NZ_VFWZ01000007.1"/>
</dbReference>
<reference evidence="1 2" key="1">
    <citation type="submission" date="2019-06" db="EMBL/GenBank/DDBJ databases">
        <authorList>
            <person name="Meng X."/>
        </authorList>
    </citation>
    <scope>NUCLEOTIDE SEQUENCE [LARGE SCALE GENOMIC DNA]</scope>
    <source>
        <strain evidence="1 2">M625</strain>
    </source>
</reference>
<accession>A0A504J3Y8</accession>
<dbReference type="AlphaFoldDB" id="A0A504J3Y8"/>
<dbReference type="NCBIfam" id="TIGR02167">
    <property type="entry name" value="Liste_lipo_26"/>
    <property type="match status" value="8"/>
</dbReference>
<dbReference type="Pfam" id="PF03382">
    <property type="entry name" value="DUF285"/>
    <property type="match status" value="3"/>
</dbReference>
<dbReference type="InterPro" id="IPR032675">
    <property type="entry name" value="LRR_dom_sf"/>
</dbReference>
<dbReference type="InterPro" id="IPR011889">
    <property type="entry name" value="Liste_lipo_26"/>
</dbReference>
<dbReference type="Proteomes" id="UP000315540">
    <property type="component" value="Unassembled WGS sequence"/>
</dbReference>
<proteinExistence type="predicted"/>
<dbReference type="OrthoDB" id="9813840at2"/>
<dbReference type="InterPro" id="IPR005046">
    <property type="entry name" value="DUF285"/>
</dbReference>